<dbReference type="SMART" id="SM01144">
    <property type="entry name" value="DTW"/>
    <property type="match status" value="1"/>
</dbReference>
<dbReference type="PANTHER" id="PTHR15627:SF8">
    <property type="entry name" value="TRNA-URIDINE AMINOCARBOXYPROPYLTRANSFERASE 1"/>
    <property type="match status" value="1"/>
</dbReference>
<dbReference type="GO" id="GO:0005634">
    <property type="term" value="C:nucleus"/>
    <property type="evidence" value="ECO:0007669"/>
    <property type="project" value="UniProtKB-SubCell"/>
</dbReference>
<organism evidence="14 15">
    <name type="scientific">Ridgeia piscesae</name>
    <name type="common">Tubeworm</name>
    <dbReference type="NCBI Taxonomy" id="27915"/>
    <lineage>
        <taxon>Eukaryota</taxon>
        <taxon>Metazoa</taxon>
        <taxon>Spiralia</taxon>
        <taxon>Lophotrochozoa</taxon>
        <taxon>Annelida</taxon>
        <taxon>Polychaeta</taxon>
        <taxon>Sedentaria</taxon>
        <taxon>Canalipalpata</taxon>
        <taxon>Sabellida</taxon>
        <taxon>Siboglinidae</taxon>
        <taxon>Ridgeia</taxon>
    </lineage>
</organism>
<evidence type="ECO:0000313" key="15">
    <source>
        <dbReference type="Proteomes" id="UP001209878"/>
    </source>
</evidence>
<dbReference type="InterPro" id="IPR051521">
    <property type="entry name" value="tRNA_Mod/Golgi_Maint"/>
</dbReference>
<dbReference type="EC" id="2.5.1.25" evidence="2"/>
<keyword evidence="5" id="KW-0819">tRNA processing</keyword>
<keyword evidence="15" id="KW-1185">Reference proteome</keyword>
<evidence type="ECO:0000256" key="11">
    <source>
        <dbReference type="ARBA" id="ARBA00048718"/>
    </source>
</evidence>
<evidence type="ECO:0000256" key="3">
    <source>
        <dbReference type="ARBA" id="ARBA00022679"/>
    </source>
</evidence>
<feature type="region of interest" description="Disordered" evidence="12">
    <location>
        <begin position="136"/>
        <end position="172"/>
    </location>
</feature>
<proteinExistence type="inferred from homology"/>
<evidence type="ECO:0000256" key="10">
    <source>
        <dbReference type="ARBA" id="ARBA00042508"/>
    </source>
</evidence>
<evidence type="ECO:0000256" key="2">
    <source>
        <dbReference type="ARBA" id="ARBA00012386"/>
    </source>
</evidence>
<gene>
    <name evidence="14" type="ORF">NP493_9g01000</name>
</gene>
<evidence type="ECO:0000256" key="4">
    <source>
        <dbReference type="ARBA" id="ARBA00022691"/>
    </source>
</evidence>
<protein>
    <recommendedName>
        <fullName evidence="9">tRNA-uridine aminocarboxypropyltransferase 1</fullName>
        <ecNumber evidence="2">2.5.1.25</ecNumber>
    </recommendedName>
    <alternativeName>
        <fullName evidence="10">DTW domain-containing protein 1</fullName>
    </alternativeName>
</protein>
<dbReference type="GO" id="GO:0016432">
    <property type="term" value="F:tRNA-uridine aminocarboxypropyltransferase activity"/>
    <property type="evidence" value="ECO:0007669"/>
    <property type="project" value="UniProtKB-EC"/>
</dbReference>
<comment type="similarity">
    <text evidence="8">Belongs to the TDD superfamily. DTWD1 family.</text>
</comment>
<evidence type="ECO:0000256" key="7">
    <source>
        <dbReference type="ARBA" id="ARBA00037050"/>
    </source>
</evidence>
<name>A0AAD9UL87_RIDPI</name>
<evidence type="ECO:0000256" key="12">
    <source>
        <dbReference type="SAM" id="MobiDB-lite"/>
    </source>
</evidence>
<evidence type="ECO:0000259" key="13">
    <source>
        <dbReference type="SMART" id="SM01144"/>
    </source>
</evidence>
<evidence type="ECO:0000256" key="5">
    <source>
        <dbReference type="ARBA" id="ARBA00022694"/>
    </source>
</evidence>
<dbReference type="EMBL" id="JAODUO010000009">
    <property type="protein sequence ID" value="KAK2193644.1"/>
    <property type="molecule type" value="Genomic_DNA"/>
</dbReference>
<reference evidence="14" key="1">
    <citation type="journal article" date="2023" name="Mol. Biol. Evol.">
        <title>Third-Generation Sequencing Reveals the Adaptive Role of the Epigenome in Three Deep-Sea Polychaetes.</title>
        <authorList>
            <person name="Perez M."/>
            <person name="Aroh O."/>
            <person name="Sun Y."/>
            <person name="Lan Y."/>
            <person name="Juniper S.K."/>
            <person name="Young C.R."/>
            <person name="Angers B."/>
            <person name="Qian P.Y."/>
        </authorList>
    </citation>
    <scope>NUCLEOTIDE SEQUENCE</scope>
    <source>
        <strain evidence="14">R07B-5</strain>
    </source>
</reference>
<dbReference type="GO" id="GO:0006400">
    <property type="term" value="P:tRNA modification"/>
    <property type="evidence" value="ECO:0007669"/>
    <property type="project" value="TreeGrafter"/>
</dbReference>
<dbReference type="Proteomes" id="UP001209878">
    <property type="component" value="Unassembled WGS sequence"/>
</dbReference>
<feature type="compositionally biased region" description="Basic and acidic residues" evidence="12">
    <location>
        <begin position="138"/>
        <end position="151"/>
    </location>
</feature>
<sequence length="298" mass="34812">MEEQPFPELKLTPFDFLDDITARSTCQKCGKSRKYYCYTCYKPTLDTQGKLPHVKLPIKVDIIKHPCEVTGKSTSGHAAVLAPDDVTVYTYPIIPDYPDPTKVVLVFPGENSLTLEEYMRQYCEQTSNDVAGTCRVSEQSEERPTSAKTDPELSVALDEGSSHKRNISSTGDTKDYQCMKRLKQLPKYKYRFERVVFIDSTWHQVNKISSDERLRGLQRIELKSRETKFWRHQKDKPRTYLATIEAIYYFMCDYHELVTPTDYQGEYDDLLFLFCFMYQKIRHLFDGGKRLKAYNEQT</sequence>
<comment type="catalytic activity">
    <reaction evidence="11">
        <text>a uridine in tRNA + S-adenosyl-L-methionine = a 3-[(3S)-3-amino-3-carboxypropyl]uridine in tRNA + S-methyl-5'-thioadenosine + H(+)</text>
        <dbReference type="Rhea" id="RHEA:62432"/>
        <dbReference type="Rhea" id="RHEA-COMP:13339"/>
        <dbReference type="Rhea" id="RHEA-COMP:16092"/>
        <dbReference type="ChEBI" id="CHEBI:15378"/>
        <dbReference type="ChEBI" id="CHEBI:17509"/>
        <dbReference type="ChEBI" id="CHEBI:59789"/>
        <dbReference type="ChEBI" id="CHEBI:65315"/>
        <dbReference type="ChEBI" id="CHEBI:82930"/>
        <dbReference type="EC" id="2.5.1.25"/>
    </reaction>
</comment>
<keyword evidence="4" id="KW-0949">S-adenosyl-L-methionine</keyword>
<dbReference type="AlphaFoldDB" id="A0AAD9UL87"/>
<evidence type="ECO:0000313" key="14">
    <source>
        <dbReference type="EMBL" id="KAK2193644.1"/>
    </source>
</evidence>
<comment type="caution">
    <text evidence="14">The sequence shown here is derived from an EMBL/GenBank/DDBJ whole genome shotgun (WGS) entry which is preliminary data.</text>
</comment>
<evidence type="ECO:0000256" key="6">
    <source>
        <dbReference type="ARBA" id="ARBA00023242"/>
    </source>
</evidence>
<comment type="function">
    <text evidence="7">Catalyzes the formation of 3-(3-amino-3-carboxypropyl)uridine (acp3U) at position 20 in the D-loop of several cytoplasmic tRNAs (acp3U(20)).</text>
</comment>
<comment type="subcellular location">
    <subcellularLocation>
        <location evidence="1">Nucleus</location>
    </subcellularLocation>
</comment>
<dbReference type="PANTHER" id="PTHR15627">
    <property type="entry name" value="NATURAL KILLER CELL-SPECIFIC ANTIGEN KLIP1"/>
    <property type="match status" value="1"/>
</dbReference>
<evidence type="ECO:0000256" key="9">
    <source>
        <dbReference type="ARBA" id="ARBA00039242"/>
    </source>
</evidence>
<evidence type="ECO:0000256" key="8">
    <source>
        <dbReference type="ARBA" id="ARBA00038290"/>
    </source>
</evidence>
<evidence type="ECO:0000256" key="1">
    <source>
        <dbReference type="ARBA" id="ARBA00004123"/>
    </source>
</evidence>
<keyword evidence="6" id="KW-0539">Nucleus</keyword>
<keyword evidence="3" id="KW-0808">Transferase</keyword>
<feature type="domain" description="DTW" evidence="13">
    <location>
        <begin position="33"/>
        <end position="286"/>
    </location>
</feature>
<dbReference type="InterPro" id="IPR005636">
    <property type="entry name" value="DTW"/>
</dbReference>
<dbReference type="Pfam" id="PF03942">
    <property type="entry name" value="DTW"/>
    <property type="match status" value="1"/>
</dbReference>
<accession>A0AAD9UL87</accession>